<sequence length="218" mass="25162">MNSLQADNLGQDLSRSEQRKLRGLETIQKIVAEKGGTLISEGFTKYADKITIRCEHGHIWSPVANDVKNGHWCPVCGENQKYTTDRVKLFVRDEFKGKLIDLEFKGMPYMHTWKCAKGHVFEKKGRAVVFDKTWCPVCSKEEKQRKIRETRFAELKALVEEKGGKMISKVFMLSTIKMVVKCKHGHEFRRTSTELRKGHWCPDCERSAKIAKILESED</sequence>
<proteinExistence type="predicted"/>
<protein>
    <recommendedName>
        <fullName evidence="3">Zinc-ribbon domain-containing protein</fullName>
    </recommendedName>
</protein>
<dbReference type="EMBL" id="JAUEOZ010000003">
    <property type="protein sequence ID" value="MDN2483982.1"/>
    <property type="molecule type" value="Genomic_DNA"/>
</dbReference>
<evidence type="ECO:0000313" key="1">
    <source>
        <dbReference type="EMBL" id="MDN2483982.1"/>
    </source>
</evidence>
<accession>A0ABT7Y7F6</accession>
<name>A0ABT7Y7F6_9VIBR</name>
<evidence type="ECO:0000313" key="2">
    <source>
        <dbReference type="Proteomes" id="UP001169719"/>
    </source>
</evidence>
<dbReference type="RefSeq" id="WP_289964171.1">
    <property type="nucleotide sequence ID" value="NZ_JAUEOZ010000003.1"/>
</dbReference>
<evidence type="ECO:0008006" key="3">
    <source>
        <dbReference type="Google" id="ProtNLM"/>
    </source>
</evidence>
<comment type="caution">
    <text evidence="1">The sequence shown here is derived from an EMBL/GenBank/DDBJ whole genome shotgun (WGS) entry which is preliminary data.</text>
</comment>
<keyword evidence="2" id="KW-1185">Reference proteome</keyword>
<dbReference type="Proteomes" id="UP001169719">
    <property type="component" value="Unassembled WGS sequence"/>
</dbReference>
<gene>
    <name evidence="1" type="ORF">QWJ08_21740</name>
</gene>
<organism evidence="1 2">
    <name type="scientific">Vibrio agarivorans</name>
    <dbReference type="NCBI Taxonomy" id="153622"/>
    <lineage>
        <taxon>Bacteria</taxon>
        <taxon>Pseudomonadati</taxon>
        <taxon>Pseudomonadota</taxon>
        <taxon>Gammaproteobacteria</taxon>
        <taxon>Vibrionales</taxon>
        <taxon>Vibrionaceae</taxon>
        <taxon>Vibrio</taxon>
    </lineage>
</organism>
<reference evidence="1" key="1">
    <citation type="submission" date="2024-05" db="EMBL/GenBank/DDBJ databases">
        <title>Genome Sequences of Four Agar- Degrading Marine Bacteria.</title>
        <authorList>
            <person name="Phillips E.K."/>
            <person name="Shaffer J.C."/>
            <person name="Henson M.W."/>
            <person name="Temperton B."/>
            <person name="Thrash C.J."/>
            <person name="Martin M.O."/>
        </authorList>
    </citation>
    <scope>NUCLEOTIDE SEQUENCE</scope>
    <source>
        <strain evidence="1">EKP203</strain>
    </source>
</reference>